<name>J5TMN3_TRIAS</name>
<feature type="region of interest" description="Disordered" evidence="1">
    <location>
        <begin position="165"/>
        <end position="226"/>
    </location>
</feature>
<comment type="caution">
    <text evidence="2">The sequence shown here is derived from an EMBL/GenBank/DDBJ whole genome shotgun (WGS) entry which is preliminary data.</text>
</comment>
<organism evidence="2 3">
    <name type="scientific">Trichosporon asahii var. asahii (strain ATCC 90039 / CBS 2479 / JCM 2466 / KCTC 7840 / NBRC 103889/ NCYC 2677 / UAMH 7654)</name>
    <name type="common">Yeast</name>
    <dbReference type="NCBI Taxonomy" id="1186058"/>
    <lineage>
        <taxon>Eukaryota</taxon>
        <taxon>Fungi</taxon>
        <taxon>Dikarya</taxon>
        <taxon>Basidiomycota</taxon>
        <taxon>Agaricomycotina</taxon>
        <taxon>Tremellomycetes</taxon>
        <taxon>Trichosporonales</taxon>
        <taxon>Trichosporonaceae</taxon>
        <taxon>Trichosporon</taxon>
    </lineage>
</organism>
<accession>J5TMN3</accession>
<feature type="compositionally biased region" description="Low complexity" evidence="1">
    <location>
        <begin position="211"/>
        <end position="220"/>
    </location>
</feature>
<dbReference type="GeneID" id="25990580"/>
<dbReference type="HOGENOM" id="CLU_1225523_0_0_1"/>
<feature type="compositionally biased region" description="Basic residues" evidence="1">
    <location>
        <begin position="182"/>
        <end position="196"/>
    </location>
</feature>
<reference evidence="2 3" key="1">
    <citation type="journal article" date="2012" name="Eukaryot. Cell">
        <title>Draft genome sequence of CBS 2479, the standard type strain of Trichosporon asahii.</title>
        <authorList>
            <person name="Yang R.Y."/>
            <person name="Li H.T."/>
            <person name="Zhu H."/>
            <person name="Zhou G.P."/>
            <person name="Wang M."/>
            <person name="Wang L."/>
        </authorList>
    </citation>
    <scope>NUCLEOTIDE SEQUENCE [LARGE SCALE GENOMIC DNA]</scope>
    <source>
        <strain evidence="3">ATCC 90039 / CBS 2479 / JCM 2466 / KCTC 7840 / NCYC 2677 / UAMH 7654</strain>
    </source>
</reference>
<evidence type="ECO:0000313" key="2">
    <source>
        <dbReference type="EMBL" id="EJT51656.1"/>
    </source>
</evidence>
<dbReference type="KEGG" id="tasa:A1Q1_07068"/>
<dbReference type="Proteomes" id="UP000002748">
    <property type="component" value="Unassembled WGS sequence"/>
</dbReference>
<sequence>MGNTFSLCSPFRRRLRLQDSGHEKLEDPLPQPQFLFPSEEYPKYALLPSSEEPYEVRFCTHTPEPDSGRCACDEWTESRHWRLVAGLDDATQPGTFEALQPRPRSNPFEKAEVQLAPDVVPPRYALLSAAEMPNTVRNCVHVRYEGEERCDCDQWLESRRFRVQNGLDNPEDPDVRRGLQPKPRKTPTIRVKRRRYTSISIPKDNSDDGHSPSSTHSRNSSRNEKQ</sequence>
<dbReference type="EMBL" id="ALBS01000048">
    <property type="protein sequence ID" value="EJT51656.1"/>
    <property type="molecule type" value="Genomic_DNA"/>
</dbReference>
<dbReference type="AlphaFoldDB" id="J5TMN3"/>
<dbReference type="VEuPathDB" id="FungiDB:A1Q1_07068"/>
<evidence type="ECO:0000313" key="3">
    <source>
        <dbReference type="Proteomes" id="UP000002748"/>
    </source>
</evidence>
<protein>
    <submittedName>
        <fullName evidence="2">Uncharacterized protein</fullName>
    </submittedName>
</protein>
<evidence type="ECO:0000256" key="1">
    <source>
        <dbReference type="SAM" id="MobiDB-lite"/>
    </source>
</evidence>
<dbReference type="RefSeq" id="XP_014182792.1">
    <property type="nucleotide sequence ID" value="XM_014327317.1"/>
</dbReference>
<gene>
    <name evidence="2" type="ORF">A1Q1_07068</name>
</gene>
<proteinExistence type="predicted"/>